<dbReference type="Pfam" id="PF10441">
    <property type="entry name" value="Urb2"/>
    <property type="match status" value="1"/>
</dbReference>
<dbReference type="RefSeq" id="XP_017992481.1">
    <property type="nucleotide sequence ID" value="XM_018135553.1"/>
</dbReference>
<dbReference type="OrthoDB" id="160374at2759"/>
<protein>
    <recommendedName>
        <fullName evidence="1">Nucleolar 27S pre-rRNA processing Urb2/Npa2 C-terminal domain-containing protein</fullName>
    </recommendedName>
</protein>
<evidence type="ECO:0000313" key="2">
    <source>
        <dbReference type="EMBL" id="KOS14849.1"/>
    </source>
</evidence>
<reference evidence="2 3" key="1">
    <citation type="submission" date="2015-07" db="EMBL/GenBank/DDBJ databases">
        <title>Draft Genome Sequence of Malassezia furfur CBS1878 and Malassezia pachydermatis CBS1879.</title>
        <authorList>
            <person name="Triana S."/>
            <person name="Ohm R."/>
            <person name="Gonzalez A."/>
            <person name="DeCock H."/>
            <person name="Restrepo S."/>
            <person name="Celis A."/>
        </authorList>
    </citation>
    <scope>NUCLEOTIDE SEQUENCE [LARGE SCALE GENOMIC DNA]</scope>
    <source>
        <strain evidence="2 3">CBS 1879</strain>
    </source>
</reference>
<evidence type="ECO:0000313" key="3">
    <source>
        <dbReference type="Proteomes" id="UP000037751"/>
    </source>
</evidence>
<proteinExistence type="predicted"/>
<dbReference type="InterPro" id="IPR018849">
    <property type="entry name" value="Urb2/Npa2_C"/>
</dbReference>
<feature type="domain" description="Nucleolar 27S pre-rRNA processing Urb2/Npa2 C-terminal" evidence="1">
    <location>
        <begin position="1109"/>
        <end position="1347"/>
    </location>
</feature>
<dbReference type="Proteomes" id="UP000037751">
    <property type="component" value="Unassembled WGS sequence"/>
</dbReference>
<dbReference type="EMBL" id="LGAV01000003">
    <property type="protein sequence ID" value="KOS14849.1"/>
    <property type="molecule type" value="Genomic_DNA"/>
</dbReference>
<dbReference type="InterPro" id="IPR016024">
    <property type="entry name" value="ARM-type_fold"/>
</dbReference>
<dbReference type="GeneID" id="28727428"/>
<organism evidence="2 3">
    <name type="scientific">Malassezia pachydermatis</name>
    <dbReference type="NCBI Taxonomy" id="77020"/>
    <lineage>
        <taxon>Eukaryota</taxon>
        <taxon>Fungi</taxon>
        <taxon>Dikarya</taxon>
        <taxon>Basidiomycota</taxon>
        <taxon>Ustilaginomycotina</taxon>
        <taxon>Malasseziomycetes</taxon>
        <taxon>Malasseziales</taxon>
        <taxon>Malasseziaceae</taxon>
        <taxon>Malassezia</taxon>
    </lineage>
</organism>
<name>A0A0M9VPW0_9BASI</name>
<gene>
    <name evidence="2" type="ORF">Malapachy_1041</name>
</gene>
<sequence>MTQGLAAWGITTSEQLVQVLKRPENASKGGAIPALKIDIFQGAWTDDTLYVPQKAELLLDCALDSMMASTKRGAQHHLDPAYWALLTAILASEAVSPDTLHGLVAKHHVWAFPASIAAAPSVALWESAVLALTILLPISIRRIGASHIDTVNACLCDVLRALPQLCDETTMEDTTQFWAQCMRAWMPQLELGTNSKKTAKFFVSTSLVPWAEAHVYLSTQPNSAAATDLDTLLGRWAAHSLYGTALLGPKVSITLPDITDSLVEALQQHMDGTHARSTRAILPWVLTSMVESVFPWQERVQAPPAPIRQAMLERVIVPLCTRLLQDTAHLQDLLAMVRTIDDLRLYQPGGEDEDAWAALWSRCLAAARPTAHTSSVVFSLLTALWHVDAARMESYIPLFFQAVGRISRSQASWDAAWTLTKVVLDTLAAERRMPRLYEYVYEAGQELCGPTAAPSVLFQLGASPLLCASMRTHWQTGWAQHMSPAQQRDTLLTMQSHATAPASTDAQRALSWHMMAMLVSCVATPVDEVVPALGTFLTETLSLPREAMLAHTHAMAAALRLGTQLCPALSPPHIPLSSETLASLVQLLSCDTCPPALLIDGTRYLYAHETTWPGIATSLMAHLRAGLTHPDRVLETWDGQVLGVEDAAYVPVALWRQCTTRWLAVVDQCASDALLDQLVAYLHDTLALPVTSVACLSVGSCLRELSTLCVRNAQFLELRRWQAAVWRHVDQATEVWAHQGTKKHLVPTLQGLAVLFHTPVAYVSRTIAQTLAPRLSNLHAYLWHHPSCLAAHARACADLQRLLARWCTAYAPPLPCLSLPAYLDTLQTATLPPSATASTLTASCVHLVHALLPHTSESLGPLDSLHACAMQDPASEQTRLAADVLTAVLAYARTAAWALPLPSWSALQASWQTLLASVPDAAPSTYQDMARRLRVCAAYTRLVLMSGTDHQALDNLAHTLCRAMALLCRPCPQSSEASDAAPLASALLDALLAITPAVGTERYARVIVAYAGLHATFPSLADDLHSQFVPAWQQVSRDEYGSTLHTLASLLSSESHGTDQERSSLLGAIAVVLQYGPPGTSKQTGPFLSMLWLRLSFLLTQSPSLTLPVVALVERVCQYRARALRPFDVPRLLSLLSAVLSPRVPRTAPTMHASSASAIFQHVCAALRALVHQRKDLLAPCLPHLTQLLGMPWRLLSSVLRANTGSVVLHHLASTMPCWLDVHLHPLSVADAQAFSRLLTELGAKTPIHPSLTKRSKTEMPGTMESLSKPMSKHAVYILVAYVRCLTMPDTTIDVSLRQALQPGLYALCELCGEFERDTALKGMLDASGQLVFKALWREWERQRYRGD</sequence>
<evidence type="ECO:0000259" key="1">
    <source>
        <dbReference type="Pfam" id="PF10441"/>
    </source>
</evidence>
<dbReference type="VEuPathDB" id="FungiDB:Malapachy_1041"/>
<accession>A0A0M9VPW0</accession>
<keyword evidence="3" id="KW-1185">Reference proteome</keyword>
<dbReference type="SUPFAM" id="SSF48371">
    <property type="entry name" value="ARM repeat"/>
    <property type="match status" value="1"/>
</dbReference>
<comment type="caution">
    <text evidence="2">The sequence shown here is derived from an EMBL/GenBank/DDBJ whole genome shotgun (WGS) entry which is preliminary data.</text>
</comment>
<dbReference type="STRING" id="77020.A0A0M9VPW0"/>